<feature type="transmembrane region" description="Helical" evidence="1">
    <location>
        <begin position="403"/>
        <end position="425"/>
    </location>
</feature>
<proteinExistence type="predicted"/>
<feature type="transmembrane region" description="Helical" evidence="1">
    <location>
        <begin position="6"/>
        <end position="31"/>
    </location>
</feature>
<keyword evidence="1" id="KW-0812">Transmembrane</keyword>
<feature type="transmembrane region" description="Helical" evidence="1">
    <location>
        <begin position="445"/>
        <end position="468"/>
    </location>
</feature>
<evidence type="ECO:0000313" key="2">
    <source>
        <dbReference type="EMBL" id="UOE44151.1"/>
    </source>
</evidence>
<keyword evidence="3" id="KW-1185">Reference proteome</keyword>
<keyword evidence="1" id="KW-1133">Transmembrane helix</keyword>
<evidence type="ECO:0000256" key="1">
    <source>
        <dbReference type="SAM" id="Phobius"/>
    </source>
</evidence>
<organism evidence="2 3">
    <name type="scientific">Agromyces larvae</name>
    <dbReference type="NCBI Taxonomy" id="2929802"/>
    <lineage>
        <taxon>Bacteria</taxon>
        <taxon>Bacillati</taxon>
        <taxon>Actinomycetota</taxon>
        <taxon>Actinomycetes</taxon>
        <taxon>Micrococcales</taxon>
        <taxon>Microbacteriaceae</taxon>
        <taxon>Agromyces</taxon>
    </lineage>
</organism>
<evidence type="ECO:0008006" key="4">
    <source>
        <dbReference type="Google" id="ProtNLM"/>
    </source>
</evidence>
<evidence type="ECO:0000313" key="3">
    <source>
        <dbReference type="Proteomes" id="UP000832097"/>
    </source>
</evidence>
<dbReference type="EMBL" id="CP094528">
    <property type="protein sequence ID" value="UOE44151.1"/>
    <property type="molecule type" value="Genomic_DNA"/>
</dbReference>
<feature type="transmembrane region" description="Helical" evidence="1">
    <location>
        <begin position="355"/>
        <end position="382"/>
    </location>
</feature>
<feature type="transmembrane region" description="Helical" evidence="1">
    <location>
        <begin position="243"/>
        <end position="265"/>
    </location>
</feature>
<sequence>MRDFELWVVLAITLAILFPILVAFGGGAALLRHPEWDYAFRSLAETVIQDRAPDAGDLTSADISIADDILGSRVKPATLSAEASVRSILRLVGSNDVQLIQAFAADSEARLANALNQQRSAVADQPLSSQLRRTWRRSQRRLERSVTLAGLRWFTPRWLRRTIVVGGLWVGGGALIGLVGGLIVGSLLGLVGGEHPFDSTTTIASNAGLIVSAVALLSYFATELFATIRLQAPAGDRTELVHILKVAALLTTLVALIATTLVMYANGTFRAWQESINGAMTSEVTPGEFTTTTRIVGVVFALGMLVGAYFSSRSGFDRRFRRSERLFNLGSALALVSFAVLSGGASLSFGLTSTAFAVVIGGFAMFTLACLLLLVGGVFTVVEHIRRYLTLKRAGISVPRRGFSIWALYGWGLGAAIQLALYFTLGLLPIRAFDNVVLGPLALWAFGWLPFVLFSSALPGAIVTFLFIRRTDRSFRRWSYEQAVTPWES</sequence>
<feature type="transmembrane region" description="Helical" evidence="1">
    <location>
        <begin position="162"/>
        <end position="191"/>
    </location>
</feature>
<name>A0ABY4BY40_9MICO</name>
<gene>
    <name evidence="2" type="ORF">MTO99_18665</name>
</gene>
<reference evidence="2 3" key="1">
    <citation type="submission" date="2022-03" db="EMBL/GenBank/DDBJ databases">
        <title>Mucilaginibacter sp. isolated from the gut of Protaetia brevitarsis seulensis larvae.</title>
        <authorList>
            <person name="Won M."/>
            <person name="Kim S.-J."/>
            <person name="Kwon S.-W."/>
        </authorList>
    </citation>
    <scope>NUCLEOTIDE SEQUENCE [LARGE SCALE GENOMIC DNA]</scope>
    <source>
        <strain evidence="2 3">CFWR-12</strain>
    </source>
</reference>
<accession>A0ABY4BY40</accession>
<dbReference type="Proteomes" id="UP000832097">
    <property type="component" value="Chromosome"/>
</dbReference>
<dbReference type="RefSeq" id="WP_243555690.1">
    <property type="nucleotide sequence ID" value="NZ_CP094528.1"/>
</dbReference>
<keyword evidence="1" id="KW-0472">Membrane</keyword>
<feature type="transmembrane region" description="Helical" evidence="1">
    <location>
        <begin position="326"/>
        <end position="349"/>
    </location>
</feature>
<protein>
    <recommendedName>
        <fullName evidence="4">FtsX-like permease family protein</fullName>
    </recommendedName>
</protein>
<feature type="transmembrane region" description="Helical" evidence="1">
    <location>
        <begin position="203"/>
        <end position="222"/>
    </location>
</feature>
<feature type="transmembrane region" description="Helical" evidence="1">
    <location>
        <begin position="295"/>
        <end position="314"/>
    </location>
</feature>